<comment type="similarity">
    <text evidence="6">Belongs to the RuvA family.</text>
</comment>
<reference evidence="9 10" key="3">
    <citation type="submission" date="2017-03" db="EMBL/GenBank/DDBJ databases">
        <authorList>
            <person name="Regsiter A."/>
            <person name="William W."/>
        </authorList>
    </citation>
    <scope>NUCLEOTIDE SEQUENCE [LARGE SCALE GENOMIC DNA]</scope>
    <source>
        <strain evidence="9">PRJEB5721</strain>
    </source>
</reference>
<keyword evidence="3 6" id="KW-0238">DNA-binding</keyword>
<reference evidence="8" key="2">
    <citation type="submission" date="2014-07" db="EMBL/GenBank/DDBJ databases">
        <title>Initial genome analysis of the psychrotolerant acidophile Acidithiobacillus ferrivorans CF27: insights into iron and sulfur oxidation pathways and into biofilm formation.</title>
        <authorList>
            <person name="Talla E."/>
            <person name="Hedrich S."/>
            <person name="Mangenot S."/>
            <person name="Ji B."/>
            <person name="Johnson D.B."/>
            <person name="Barbe V."/>
            <person name="Bonnefoy V."/>
        </authorList>
    </citation>
    <scope>NUCLEOTIDE SEQUENCE [LARGE SCALE GENOMIC DNA]</scope>
    <source>
        <strain evidence="8">CF27</strain>
    </source>
</reference>
<dbReference type="Gene3D" id="1.10.150.20">
    <property type="entry name" value="5' to 3' exonuclease, C-terminal subdomain"/>
    <property type="match status" value="1"/>
</dbReference>
<sequence>MITSLTGTILQRRPPWLWLNVQGVGYELEMPLSGFYQMPAEGAALTVHTHLTIREDAHLLYGFMTVAERDTFRLLIRVNGIGGKVALACLSGLSAERLSQAVAEGNTAQLTAIPGIGQKTAERLVVELRDKMGGIAPGPVGSTASGDPRQEAIAALLTLGYKPAQASQAITGLAEGLGLEDLIRQSLQNLSRH</sequence>
<dbReference type="EMBL" id="LT841305">
    <property type="protein sequence ID" value="SMH66111.1"/>
    <property type="molecule type" value="Genomic_DNA"/>
</dbReference>
<evidence type="ECO:0000313" key="10">
    <source>
        <dbReference type="Proteomes" id="UP000193925"/>
    </source>
</evidence>
<dbReference type="GO" id="GO:0006310">
    <property type="term" value="P:DNA recombination"/>
    <property type="evidence" value="ECO:0007669"/>
    <property type="project" value="UniProtKB-UniRule"/>
</dbReference>
<dbReference type="InterPro" id="IPR010994">
    <property type="entry name" value="RuvA_2-like"/>
</dbReference>
<comment type="domain">
    <text evidence="6">Has three domains with a flexible linker between the domains II and III and assumes an 'L' shape. Domain III is highly mobile and contacts RuvB.</text>
</comment>
<dbReference type="GO" id="GO:0005737">
    <property type="term" value="C:cytoplasm"/>
    <property type="evidence" value="ECO:0007669"/>
    <property type="project" value="UniProtKB-SubCell"/>
</dbReference>
<reference evidence="8" key="1">
    <citation type="submission" date="2014-03" db="EMBL/GenBank/DDBJ databases">
        <authorList>
            <person name="Genoscope - CEA"/>
        </authorList>
    </citation>
    <scope>NUCLEOTIDE SEQUENCE [LARGE SCALE GENOMIC DNA]</scope>
    <source>
        <strain evidence="8">CF27</strain>
    </source>
</reference>
<evidence type="ECO:0000313" key="8">
    <source>
        <dbReference type="EMBL" id="CDQ11607.1"/>
    </source>
</evidence>
<dbReference type="CDD" id="cd14332">
    <property type="entry name" value="UBA_RuvA_C"/>
    <property type="match status" value="1"/>
</dbReference>
<dbReference type="GO" id="GO:0006281">
    <property type="term" value="P:DNA repair"/>
    <property type="evidence" value="ECO:0007669"/>
    <property type="project" value="UniProtKB-UniRule"/>
</dbReference>
<dbReference type="EMBL" id="CCCS020000052">
    <property type="protein sequence ID" value="CDQ11607.1"/>
    <property type="molecule type" value="Genomic_DNA"/>
</dbReference>
<dbReference type="GO" id="GO:0009378">
    <property type="term" value="F:four-way junction helicase activity"/>
    <property type="evidence" value="ECO:0007669"/>
    <property type="project" value="InterPro"/>
</dbReference>
<dbReference type="RefSeq" id="WP_035194709.1">
    <property type="nucleotide sequence ID" value="NZ_CCCS020000052.1"/>
</dbReference>
<protein>
    <recommendedName>
        <fullName evidence="6">Holliday junction branch migration complex subunit RuvA</fullName>
    </recommendedName>
</protein>
<proteinExistence type="inferred from homology"/>
<dbReference type="InterPro" id="IPR003583">
    <property type="entry name" value="Hlx-hairpin-Hlx_DNA-bd_motif"/>
</dbReference>
<keyword evidence="8" id="KW-0378">Hydrolase</keyword>
<dbReference type="Pfam" id="PF01330">
    <property type="entry name" value="RuvA_N"/>
    <property type="match status" value="1"/>
</dbReference>
<feature type="domain" description="Helix-hairpin-helix DNA-binding motif class 1" evidence="7">
    <location>
        <begin position="108"/>
        <end position="127"/>
    </location>
</feature>
<dbReference type="NCBIfam" id="TIGR00084">
    <property type="entry name" value="ruvA"/>
    <property type="match status" value="1"/>
</dbReference>
<dbReference type="InterPro" id="IPR011114">
    <property type="entry name" value="RuvA_C"/>
</dbReference>
<feature type="region of interest" description="Domain III" evidence="6">
    <location>
        <begin position="150"/>
        <end position="193"/>
    </location>
</feature>
<dbReference type="InterPro" id="IPR013849">
    <property type="entry name" value="DNA_helicase_Holl-junc_RuvA_I"/>
</dbReference>
<dbReference type="SUPFAM" id="SSF47781">
    <property type="entry name" value="RuvA domain 2-like"/>
    <property type="match status" value="1"/>
</dbReference>
<keyword evidence="10" id="KW-1185">Reference proteome</keyword>
<dbReference type="HAMAP" id="MF_00031">
    <property type="entry name" value="DNA_HJ_migration_RuvA"/>
    <property type="match status" value="1"/>
</dbReference>
<dbReference type="GO" id="GO:0000400">
    <property type="term" value="F:four-way junction DNA binding"/>
    <property type="evidence" value="ECO:0007669"/>
    <property type="project" value="UniProtKB-UniRule"/>
</dbReference>
<evidence type="ECO:0000256" key="2">
    <source>
        <dbReference type="ARBA" id="ARBA00022763"/>
    </source>
</evidence>
<evidence type="ECO:0000256" key="6">
    <source>
        <dbReference type="HAMAP-Rule" id="MF_00031"/>
    </source>
</evidence>
<dbReference type="GO" id="GO:0009379">
    <property type="term" value="C:Holliday junction helicase complex"/>
    <property type="evidence" value="ECO:0007669"/>
    <property type="project" value="InterPro"/>
</dbReference>
<evidence type="ECO:0000256" key="3">
    <source>
        <dbReference type="ARBA" id="ARBA00023125"/>
    </source>
</evidence>
<keyword evidence="5 6" id="KW-0234">DNA repair</keyword>
<name>A0A060USL5_9PROT</name>
<dbReference type="SMART" id="SM00278">
    <property type="entry name" value="HhH1"/>
    <property type="match status" value="2"/>
</dbReference>
<dbReference type="InterPro" id="IPR012340">
    <property type="entry name" value="NA-bd_OB-fold"/>
</dbReference>
<gene>
    <name evidence="6 8" type="primary">ruvA</name>
    <name evidence="9" type="ORF">AFERRI_20900</name>
    <name evidence="8" type="ORF">AFERRI_560156</name>
</gene>
<dbReference type="Gene3D" id="2.40.50.140">
    <property type="entry name" value="Nucleic acid-binding proteins"/>
    <property type="match status" value="1"/>
</dbReference>
<evidence type="ECO:0000256" key="1">
    <source>
        <dbReference type="ARBA" id="ARBA00022490"/>
    </source>
</evidence>
<keyword evidence="2 6" id="KW-0227">DNA damage</keyword>
<comment type="caution">
    <text evidence="6">Lacks conserved residue(s) required for the propagation of feature annotation.</text>
</comment>
<dbReference type="AlphaFoldDB" id="A0A060USL5"/>
<evidence type="ECO:0000256" key="4">
    <source>
        <dbReference type="ARBA" id="ARBA00023172"/>
    </source>
</evidence>
<dbReference type="Proteomes" id="UP000193925">
    <property type="component" value="Chromosome AFERRI"/>
</dbReference>
<comment type="function">
    <text evidence="6">The RuvA-RuvB-RuvC complex processes Holliday junction (HJ) DNA during genetic recombination and DNA repair, while the RuvA-RuvB complex plays an important role in the rescue of blocked DNA replication forks via replication fork reversal (RFR). RuvA specifically binds to HJ cruciform DNA, conferring on it an open structure. The RuvB hexamer acts as an ATP-dependent pump, pulling dsDNA into and through the RuvAB complex. HJ branch migration allows RuvC to scan DNA until it finds its consensus sequence, where it cleaves and resolves the cruciform DNA.</text>
</comment>
<organism evidence="8">
    <name type="scientific">Acidithiobacillus ferrivorans</name>
    <dbReference type="NCBI Taxonomy" id="160808"/>
    <lineage>
        <taxon>Bacteria</taxon>
        <taxon>Pseudomonadati</taxon>
        <taxon>Pseudomonadota</taxon>
        <taxon>Acidithiobacillia</taxon>
        <taxon>Acidithiobacillales</taxon>
        <taxon>Acidithiobacillaceae</taxon>
        <taxon>Acidithiobacillus</taxon>
    </lineage>
</organism>
<dbReference type="SUPFAM" id="SSF50249">
    <property type="entry name" value="Nucleic acid-binding proteins"/>
    <property type="match status" value="1"/>
</dbReference>
<feature type="domain" description="Helix-hairpin-helix DNA-binding motif class 1" evidence="7">
    <location>
        <begin position="73"/>
        <end position="92"/>
    </location>
</feature>
<dbReference type="Gene3D" id="1.10.8.10">
    <property type="entry name" value="DNA helicase RuvA subunit, C-terminal domain"/>
    <property type="match status" value="1"/>
</dbReference>
<keyword evidence="4 6" id="KW-0233">DNA recombination</keyword>
<evidence type="ECO:0000313" key="9">
    <source>
        <dbReference type="EMBL" id="SMH66111.1"/>
    </source>
</evidence>
<evidence type="ECO:0000256" key="5">
    <source>
        <dbReference type="ARBA" id="ARBA00023204"/>
    </source>
</evidence>
<keyword evidence="1 6" id="KW-0963">Cytoplasm</keyword>
<dbReference type="Pfam" id="PF14520">
    <property type="entry name" value="HHH_5"/>
    <property type="match status" value="1"/>
</dbReference>
<dbReference type="InterPro" id="IPR036267">
    <property type="entry name" value="RuvA_C_sf"/>
</dbReference>
<dbReference type="GO" id="GO:0048476">
    <property type="term" value="C:Holliday junction resolvase complex"/>
    <property type="evidence" value="ECO:0007669"/>
    <property type="project" value="UniProtKB-UniRule"/>
</dbReference>
<dbReference type="GO" id="GO:0016787">
    <property type="term" value="F:hydrolase activity"/>
    <property type="evidence" value="ECO:0007669"/>
    <property type="project" value="UniProtKB-KW"/>
</dbReference>
<feature type="region of interest" description="Domain I" evidence="6">
    <location>
        <begin position="1"/>
        <end position="64"/>
    </location>
</feature>
<comment type="subunit">
    <text evidence="6">Homotetramer. Forms an RuvA(8)-RuvB(12)-Holliday junction (HJ) complex. HJ DNA is sandwiched between 2 RuvA tetramers; dsDNA enters through RuvA and exits via RuvB. An RuvB hexamer assembles on each DNA strand where it exits the tetramer. Each RuvB hexamer is contacted by two RuvA subunits (via domain III) on 2 adjacent RuvB subunits; this complex drives branch migration. In the full resolvosome a probable DNA-RuvA(4)-RuvB(12)-RuvC(2) complex forms which resolves the HJ.</text>
</comment>
<dbReference type="GO" id="GO:0005524">
    <property type="term" value="F:ATP binding"/>
    <property type="evidence" value="ECO:0007669"/>
    <property type="project" value="InterPro"/>
</dbReference>
<evidence type="ECO:0000259" key="7">
    <source>
        <dbReference type="SMART" id="SM00278"/>
    </source>
</evidence>
<dbReference type="Pfam" id="PF07499">
    <property type="entry name" value="RuvA_C"/>
    <property type="match status" value="1"/>
</dbReference>
<dbReference type="InterPro" id="IPR000085">
    <property type="entry name" value="RuvA"/>
</dbReference>
<dbReference type="SUPFAM" id="SSF46929">
    <property type="entry name" value="DNA helicase RuvA subunit, C-terminal domain"/>
    <property type="match status" value="1"/>
</dbReference>
<comment type="subcellular location">
    <subcellularLocation>
        <location evidence="6">Cytoplasm</location>
    </subcellularLocation>
</comment>
<accession>A0A060USL5</accession>